<dbReference type="AlphaFoldDB" id="A0A8X6M2Q7"/>
<dbReference type="InterPro" id="IPR036691">
    <property type="entry name" value="Endo/exonu/phosph_ase_sf"/>
</dbReference>
<keyword evidence="3" id="KW-1185">Reference proteome</keyword>
<feature type="non-terminal residue" evidence="2">
    <location>
        <position position="1"/>
    </location>
</feature>
<keyword evidence="2" id="KW-0808">Transferase</keyword>
<dbReference type="Gene3D" id="3.60.10.10">
    <property type="entry name" value="Endonuclease/exonuclease/phosphatase"/>
    <property type="match status" value="1"/>
</dbReference>
<feature type="domain" description="Endonuclease/exonuclease/phosphatase" evidence="1">
    <location>
        <begin position="15"/>
        <end position="127"/>
    </location>
</feature>
<name>A0A8X6M2Q7_TRICU</name>
<sequence>ENTCIELEGPTGTFTICSLYRPPTRETLNLIPDLTKNFRNRNRCLIVRDFNARHRTWNPHNSGNTAGTALHKYARSYGYVISGPLNPTRIPPQRNQNPTTIDLGLSCGINNIVVESRYDLSSDHNPIHFVITHNFNNSHLLNCKTITNWNKYQNILSSTIAGNPPINNTDDIDNSINSLNQNIHMAINQASKFIVTKQDFTLVPFQTRIKIRGKNRLRKTLAAVPLPTTKNGVKPPPKSHKK</sequence>
<organism evidence="2 3">
    <name type="scientific">Trichonephila clavata</name>
    <name type="common">Joro spider</name>
    <name type="synonym">Nephila clavata</name>
    <dbReference type="NCBI Taxonomy" id="2740835"/>
    <lineage>
        <taxon>Eukaryota</taxon>
        <taxon>Metazoa</taxon>
        <taxon>Ecdysozoa</taxon>
        <taxon>Arthropoda</taxon>
        <taxon>Chelicerata</taxon>
        <taxon>Arachnida</taxon>
        <taxon>Araneae</taxon>
        <taxon>Araneomorphae</taxon>
        <taxon>Entelegynae</taxon>
        <taxon>Araneoidea</taxon>
        <taxon>Nephilidae</taxon>
        <taxon>Trichonephila</taxon>
    </lineage>
</organism>
<dbReference type="SUPFAM" id="SSF56219">
    <property type="entry name" value="DNase I-like"/>
    <property type="match status" value="1"/>
</dbReference>
<keyword evidence="2" id="KW-0695">RNA-directed DNA polymerase</keyword>
<gene>
    <name evidence="2" type="primary">X-elementORF2_420</name>
    <name evidence="2" type="ORF">TNCT_659401</name>
</gene>
<protein>
    <submittedName>
        <fullName evidence="2">Putative RNA-directed DNA polymerase from transposon X-element</fullName>
    </submittedName>
</protein>
<comment type="caution">
    <text evidence="2">The sequence shown here is derived from an EMBL/GenBank/DDBJ whole genome shotgun (WGS) entry which is preliminary data.</text>
</comment>
<accession>A0A8X6M2Q7</accession>
<proteinExistence type="predicted"/>
<dbReference type="EMBL" id="BMAO01039209">
    <property type="protein sequence ID" value="GFR29797.1"/>
    <property type="molecule type" value="Genomic_DNA"/>
</dbReference>
<evidence type="ECO:0000259" key="1">
    <source>
        <dbReference type="Pfam" id="PF14529"/>
    </source>
</evidence>
<dbReference type="GO" id="GO:0003964">
    <property type="term" value="F:RNA-directed DNA polymerase activity"/>
    <property type="evidence" value="ECO:0007669"/>
    <property type="project" value="UniProtKB-KW"/>
</dbReference>
<evidence type="ECO:0000313" key="3">
    <source>
        <dbReference type="Proteomes" id="UP000887116"/>
    </source>
</evidence>
<keyword evidence="2" id="KW-0548">Nucleotidyltransferase</keyword>
<dbReference type="Pfam" id="PF14529">
    <property type="entry name" value="Exo_endo_phos_2"/>
    <property type="match status" value="1"/>
</dbReference>
<dbReference type="InterPro" id="IPR005135">
    <property type="entry name" value="Endo/exonuclease/phosphatase"/>
</dbReference>
<reference evidence="2" key="1">
    <citation type="submission" date="2020-07" db="EMBL/GenBank/DDBJ databases">
        <title>Multicomponent nature underlies the extraordinary mechanical properties of spider dragline silk.</title>
        <authorList>
            <person name="Kono N."/>
            <person name="Nakamura H."/>
            <person name="Mori M."/>
            <person name="Yoshida Y."/>
            <person name="Ohtoshi R."/>
            <person name="Malay A.D."/>
            <person name="Moran D.A.P."/>
            <person name="Tomita M."/>
            <person name="Numata K."/>
            <person name="Arakawa K."/>
        </authorList>
    </citation>
    <scope>NUCLEOTIDE SEQUENCE</scope>
</reference>
<dbReference type="Proteomes" id="UP000887116">
    <property type="component" value="Unassembled WGS sequence"/>
</dbReference>
<evidence type="ECO:0000313" key="2">
    <source>
        <dbReference type="EMBL" id="GFR29797.1"/>
    </source>
</evidence>
<dbReference type="OrthoDB" id="8033718at2759"/>